<proteinExistence type="predicted"/>
<reference evidence="1 2" key="1">
    <citation type="submission" date="2024-11" db="EMBL/GenBank/DDBJ databases">
        <authorList>
            <person name="Heng Y.C."/>
            <person name="Lim A.C.H."/>
            <person name="Lee J.K.Y."/>
            <person name="Kittelmann S."/>
        </authorList>
    </citation>
    <scope>NUCLEOTIDE SEQUENCE [LARGE SCALE GENOMIC DNA]</scope>
    <source>
        <strain evidence="1 2">WILCCON 0114</strain>
    </source>
</reference>
<dbReference type="PANTHER" id="PTHR35309">
    <property type="match status" value="1"/>
</dbReference>
<comment type="caution">
    <text evidence="1">The sequence shown here is derived from an EMBL/GenBank/DDBJ whole genome shotgun (WGS) entry which is preliminary data.</text>
</comment>
<organism evidence="1 2">
    <name type="scientific">Clostridium neuense</name>
    <dbReference type="NCBI Taxonomy" id="1728934"/>
    <lineage>
        <taxon>Bacteria</taxon>
        <taxon>Bacillati</taxon>
        <taxon>Bacillota</taxon>
        <taxon>Clostridia</taxon>
        <taxon>Eubacteriales</taxon>
        <taxon>Clostridiaceae</taxon>
        <taxon>Clostridium</taxon>
    </lineage>
</organism>
<dbReference type="Proteomes" id="UP001623592">
    <property type="component" value="Unassembled WGS sequence"/>
</dbReference>
<dbReference type="SUPFAM" id="SSF159245">
    <property type="entry name" value="AttH-like"/>
    <property type="match status" value="1"/>
</dbReference>
<dbReference type="EMBL" id="JBJIAA010000008">
    <property type="protein sequence ID" value="MFL0250906.1"/>
    <property type="molecule type" value="Genomic_DNA"/>
</dbReference>
<name>A0ABW8TF15_9CLOT</name>
<keyword evidence="2" id="KW-1185">Reference proteome</keyword>
<dbReference type="Pfam" id="PF14249">
    <property type="entry name" value="Tocopherol_cycl"/>
    <property type="match status" value="2"/>
</dbReference>
<gene>
    <name evidence="1" type="ORF">ACJDT4_10780</name>
</gene>
<evidence type="ECO:0000313" key="2">
    <source>
        <dbReference type="Proteomes" id="UP001623592"/>
    </source>
</evidence>
<accession>A0ABW8TF15</accession>
<sequence>MINLIRNPDVYHGENRKSNFFEGWYFKLVQPLTGRTYCFIPGIFISSEKGYSHSFIQVLKGNENKFKYIKFKKDEFKASYSEFNLSVGENFFSISQIDLNINQQNENISGTLHFDNIIKWPDSRINPGSMGFYNYLEFMQCYSQVCAVDGFIRGKLYINGEIIDFTGGKLYIEKNWGKAFPYSYIWVQGNSFAGGEGAVTCSIGQVPLPFPFKSFTGFLIGIYAKGRFYKFTSINKSSLSVKCEDEEVILKAYNKKYSLKIEGFYKKQDFMSLYAPSKGSMRPIANETLHGNLKVELYDNIKGYTIFNDDCFSAGIELSENYINLTNRMCFKEC</sequence>
<evidence type="ECO:0000313" key="1">
    <source>
        <dbReference type="EMBL" id="MFL0250906.1"/>
    </source>
</evidence>
<protein>
    <submittedName>
        <fullName evidence="1">Tocopherol cyclase family protein</fullName>
    </submittedName>
</protein>
<dbReference type="RefSeq" id="WP_406787567.1">
    <property type="nucleotide sequence ID" value="NZ_JBJIAA010000008.1"/>
</dbReference>
<dbReference type="PANTHER" id="PTHR35309:SF4">
    <property type="entry name" value="TOCOPHEROL CYCLASE"/>
    <property type="match status" value="1"/>
</dbReference>
<dbReference type="InterPro" id="IPR025893">
    <property type="entry name" value="Tocopherol_cyclase"/>
</dbReference>